<dbReference type="AlphaFoldDB" id="A0A410FSL1"/>
<feature type="domain" description="Peptidase M1 membrane alanine aminopeptidase" evidence="2">
    <location>
        <begin position="235"/>
        <end position="440"/>
    </location>
</feature>
<dbReference type="Pfam" id="PF01433">
    <property type="entry name" value="Peptidase_M1"/>
    <property type="match status" value="1"/>
</dbReference>
<proteinExistence type="predicted"/>
<dbReference type="Proteomes" id="UP000287233">
    <property type="component" value="Chromosome"/>
</dbReference>
<dbReference type="GO" id="GO:0008237">
    <property type="term" value="F:metallopeptidase activity"/>
    <property type="evidence" value="ECO:0007669"/>
    <property type="project" value="InterPro"/>
</dbReference>
<dbReference type="KEGG" id="bih:BIP78_0279"/>
<sequence length="443" mass="48555">MRVRSLALLLLIGGVAMAAPVHYALTIAVSVDGTISGEAIISSTAPADWPEAVVRLYPAALDRTSLVLTGAWVDGEEVDWESIEPSTATVSLSASAGQTFSMTLAFAGRVPEFGQALGYGTFARSPHAIVLAQAYPILAPWDEGWVVHPVFPWGDAVVADVADYCLDLTIPDGWIAVASGMEEEIAPGRYRVEGMNLREMAIVVLRGYESQAVTAGEVAVRSFTRPEHRQAGQAALRITAQALDVFVERLGPHPFPDLDVVAVPLRAAAGVEYPRLILAGEVYYERYPSDSLFFPMIFAHEVAHQWWYAEVGNDQIAEPWVDEALATYTSGLYFEAQGRFPEILRYWESGYAGGQLQNRTARVTSPLWEFPSGSGYGGIVYSGGALFFQSVRERIGDGAFFGALRRYRREFQWQLANGEDLLRVLAEESPQPLDDLFVIWLGL</sequence>
<gene>
    <name evidence="3" type="ORF">BIP78_0279</name>
</gene>
<dbReference type="GO" id="GO:0008270">
    <property type="term" value="F:zinc ion binding"/>
    <property type="evidence" value="ECO:0007669"/>
    <property type="project" value="InterPro"/>
</dbReference>
<evidence type="ECO:0000313" key="3">
    <source>
        <dbReference type="EMBL" id="QAA76047.1"/>
    </source>
</evidence>
<dbReference type="Gene3D" id="1.10.390.10">
    <property type="entry name" value="Neutral Protease Domain 2"/>
    <property type="match status" value="1"/>
</dbReference>
<feature type="chain" id="PRO_5019361713" description="Peptidase M1 membrane alanine aminopeptidase domain-containing protein" evidence="1">
    <location>
        <begin position="19"/>
        <end position="443"/>
    </location>
</feature>
<dbReference type="PANTHER" id="PTHR45726">
    <property type="entry name" value="LEUKOTRIENE A-4 HYDROLASE"/>
    <property type="match status" value="1"/>
</dbReference>
<evidence type="ECO:0000259" key="2">
    <source>
        <dbReference type="Pfam" id="PF01433"/>
    </source>
</evidence>
<organism evidence="3 4">
    <name type="scientific">Bipolaricaulis sibiricus</name>
    <dbReference type="NCBI Taxonomy" id="2501609"/>
    <lineage>
        <taxon>Bacteria</taxon>
        <taxon>Candidatus Bipolaricaulota</taxon>
        <taxon>Candidatus Bipolaricaulia</taxon>
        <taxon>Candidatus Bipolaricaulales</taxon>
        <taxon>Candidatus Bipolaricaulaceae</taxon>
        <taxon>Candidatus Bipolaricaulis</taxon>
    </lineage>
</organism>
<dbReference type="InterPro" id="IPR014782">
    <property type="entry name" value="Peptidase_M1_dom"/>
</dbReference>
<keyword evidence="1" id="KW-0732">Signal</keyword>
<feature type="signal peptide" evidence="1">
    <location>
        <begin position="1"/>
        <end position="18"/>
    </location>
</feature>
<evidence type="ECO:0000313" key="4">
    <source>
        <dbReference type="Proteomes" id="UP000287233"/>
    </source>
</evidence>
<name>A0A410FSL1_BIPS1</name>
<dbReference type="EMBL" id="CP034928">
    <property type="protein sequence ID" value="QAA76047.1"/>
    <property type="molecule type" value="Genomic_DNA"/>
</dbReference>
<reference evidence="4" key="1">
    <citation type="submission" date="2018-12" db="EMBL/GenBank/DDBJ databases">
        <title>Complete genome sequence of an uncultured bacterium of the candidate phylum Bipolaricaulota.</title>
        <authorList>
            <person name="Kadnikov V.V."/>
            <person name="Mardanov A.V."/>
            <person name="Beletsky A.V."/>
            <person name="Frank Y.A."/>
            <person name="Karnachuk O.V."/>
            <person name="Ravin N.V."/>
        </authorList>
    </citation>
    <scope>NUCLEOTIDE SEQUENCE [LARGE SCALE GENOMIC DNA]</scope>
</reference>
<dbReference type="CDD" id="cd09604">
    <property type="entry name" value="M1_APN_like"/>
    <property type="match status" value="1"/>
</dbReference>
<accession>A0A410FSL1</accession>
<protein>
    <recommendedName>
        <fullName evidence="2">Peptidase M1 membrane alanine aminopeptidase domain-containing protein</fullName>
    </recommendedName>
</protein>
<dbReference type="InterPro" id="IPR034015">
    <property type="entry name" value="M1_LTA4H"/>
</dbReference>
<dbReference type="SUPFAM" id="SSF55486">
    <property type="entry name" value="Metalloproteases ('zincins'), catalytic domain"/>
    <property type="match status" value="1"/>
</dbReference>
<dbReference type="PANTHER" id="PTHR45726:SF3">
    <property type="entry name" value="LEUKOTRIENE A-4 HYDROLASE"/>
    <property type="match status" value="1"/>
</dbReference>
<dbReference type="InterPro" id="IPR027268">
    <property type="entry name" value="Peptidase_M4/M1_CTD_sf"/>
</dbReference>
<evidence type="ECO:0000256" key="1">
    <source>
        <dbReference type="SAM" id="SignalP"/>
    </source>
</evidence>